<accession>A0ABD0JSQ3</accession>
<evidence type="ECO:0000313" key="2">
    <source>
        <dbReference type="EMBL" id="KAK7478130.1"/>
    </source>
</evidence>
<protein>
    <submittedName>
        <fullName evidence="2">Uncharacterized protein</fullName>
    </submittedName>
</protein>
<feature type="region of interest" description="Disordered" evidence="1">
    <location>
        <begin position="1"/>
        <end position="28"/>
    </location>
</feature>
<comment type="caution">
    <text evidence="2">The sequence shown here is derived from an EMBL/GenBank/DDBJ whole genome shotgun (WGS) entry which is preliminary data.</text>
</comment>
<dbReference type="Proteomes" id="UP001519460">
    <property type="component" value="Unassembled WGS sequence"/>
</dbReference>
<name>A0ABD0JSQ3_9CAEN</name>
<organism evidence="2 3">
    <name type="scientific">Batillaria attramentaria</name>
    <dbReference type="NCBI Taxonomy" id="370345"/>
    <lineage>
        <taxon>Eukaryota</taxon>
        <taxon>Metazoa</taxon>
        <taxon>Spiralia</taxon>
        <taxon>Lophotrochozoa</taxon>
        <taxon>Mollusca</taxon>
        <taxon>Gastropoda</taxon>
        <taxon>Caenogastropoda</taxon>
        <taxon>Sorbeoconcha</taxon>
        <taxon>Cerithioidea</taxon>
        <taxon>Batillariidae</taxon>
        <taxon>Batillaria</taxon>
    </lineage>
</organism>
<dbReference type="EMBL" id="JACVVK020000333">
    <property type="protein sequence ID" value="KAK7478130.1"/>
    <property type="molecule type" value="Genomic_DNA"/>
</dbReference>
<feature type="compositionally biased region" description="Low complexity" evidence="1">
    <location>
        <begin position="16"/>
        <end position="26"/>
    </location>
</feature>
<evidence type="ECO:0000313" key="3">
    <source>
        <dbReference type="Proteomes" id="UP001519460"/>
    </source>
</evidence>
<reference evidence="2 3" key="1">
    <citation type="journal article" date="2023" name="Sci. Data">
        <title>Genome assembly of the Korean intertidal mud-creeper Batillaria attramentaria.</title>
        <authorList>
            <person name="Patra A.K."/>
            <person name="Ho P.T."/>
            <person name="Jun S."/>
            <person name="Lee S.J."/>
            <person name="Kim Y."/>
            <person name="Won Y.J."/>
        </authorList>
    </citation>
    <scope>NUCLEOTIDE SEQUENCE [LARGE SCALE GENOMIC DNA]</scope>
    <source>
        <strain evidence="2">Wonlab-2016</strain>
    </source>
</reference>
<feature type="non-terminal residue" evidence="2">
    <location>
        <position position="74"/>
    </location>
</feature>
<gene>
    <name evidence="2" type="ORF">BaRGS_00030665</name>
</gene>
<keyword evidence="3" id="KW-1185">Reference proteome</keyword>
<sequence>MKSHRPTLPDEEESHLLTPSSSSPHSVRVRLRRYRSAASDQMAENPTVKWFAGHWKTVARVATLKSLAQLWGPA</sequence>
<evidence type="ECO:0000256" key="1">
    <source>
        <dbReference type="SAM" id="MobiDB-lite"/>
    </source>
</evidence>
<proteinExistence type="predicted"/>
<dbReference type="AlphaFoldDB" id="A0ABD0JSQ3"/>